<feature type="compositionally biased region" description="Basic residues" evidence="1">
    <location>
        <begin position="93"/>
        <end position="104"/>
    </location>
</feature>
<evidence type="ECO:0000256" key="2">
    <source>
        <dbReference type="SAM" id="SignalP"/>
    </source>
</evidence>
<evidence type="ECO:0000256" key="1">
    <source>
        <dbReference type="SAM" id="MobiDB-lite"/>
    </source>
</evidence>
<proteinExistence type="predicted"/>
<name>A0A9W9YCV5_9CNID</name>
<dbReference type="EMBL" id="MU827784">
    <property type="protein sequence ID" value="KAJ7334328.1"/>
    <property type="molecule type" value="Genomic_DNA"/>
</dbReference>
<feature type="chain" id="PRO_5040977345" evidence="2">
    <location>
        <begin position="25"/>
        <end position="104"/>
    </location>
</feature>
<accession>A0A9W9YCV5</accession>
<dbReference type="Proteomes" id="UP001163046">
    <property type="component" value="Unassembled WGS sequence"/>
</dbReference>
<reference evidence="3" key="1">
    <citation type="submission" date="2023-01" db="EMBL/GenBank/DDBJ databases">
        <title>Genome assembly of the deep-sea coral Lophelia pertusa.</title>
        <authorList>
            <person name="Herrera S."/>
            <person name="Cordes E."/>
        </authorList>
    </citation>
    <scope>NUCLEOTIDE SEQUENCE</scope>
    <source>
        <strain evidence="3">USNM1676648</strain>
        <tissue evidence="3">Polyp</tissue>
    </source>
</reference>
<dbReference type="AlphaFoldDB" id="A0A9W9YCV5"/>
<feature type="signal peptide" evidence="2">
    <location>
        <begin position="1"/>
        <end position="24"/>
    </location>
</feature>
<keyword evidence="2" id="KW-0732">Signal</keyword>
<protein>
    <submittedName>
        <fullName evidence="3">Uncharacterized protein</fullName>
    </submittedName>
</protein>
<sequence>MMEKILLLAFLGVLLGISLQGVEMRRIPYLNWPWDERLPSQWKKRVTTNAQQNNIYGDFRSYGPSTLEEDENQQPLHLHQPPAPSWIDTLPRPGKRNSMLHHPE</sequence>
<evidence type="ECO:0000313" key="3">
    <source>
        <dbReference type="EMBL" id="KAJ7334328.1"/>
    </source>
</evidence>
<evidence type="ECO:0000313" key="4">
    <source>
        <dbReference type="Proteomes" id="UP001163046"/>
    </source>
</evidence>
<gene>
    <name evidence="3" type="ORF">OS493_014638</name>
</gene>
<keyword evidence="4" id="KW-1185">Reference proteome</keyword>
<feature type="region of interest" description="Disordered" evidence="1">
    <location>
        <begin position="55"/>
        <end position="104"/>
    </location>
</feature>
<comment type="caution">
    <text evidence="3">The sequence shown here is derived from an EMBL/GenBank/DDBJ whole genome shotgun (WGS) entry which is preliminary data.</text>
</comment>
<organism evidence="3 4">
    <name type="scientific">Desmophyllum pertusum</name>
    <dbReference type="NCBI Taxonomy" id="174260"/>
    <lineage>
        <taxon>Eukaryota</taxon>
        <taxon>Metazoa</taxon>
        <taxon>Cnidaria</taxon>
        <taxon>Anthozoa</taxon>
        <taxon>Hexacorallia</taxon>
        <taxon>Scleractinia</taxon>
        <taxon>Caryophylliina</taxon>
        <taxon>Caryophylliidae</taxon>
        <taxon>Desmophyllum</taxon>
    </lineage>
</organism>